<name>A0A328NGX4_9ACTN</name>
<dbReference type="InterPro" id="IPR054206">
    <property type="entry name" value="DUF6912"/>
</dbReference>
<organism evidence="2 3">
    <name type="scientific">Micromonospora noduli</name>
    <dbReference type="NCBI Taxonomy" id="709876"/>
    <lineage>
        <taxon>Bacteria</taxon>
        <taxon>Bacillati</taxon>
        <taxon>Actinomycetota</taxon>
        <taxon>Actinomycetes</taxon>
        <taxon>Micromonosporales</taxon>
        <taxon>Micromonosporaceae</taxon>
        <taxon>Micromonospora</taxon>
    </lineage>
</organism>
<proteinExistence type="predicted"/>
<protein>
    <submittedName>
        <fullName evidence="2">Uncharacterized protein</fullName>
    </submittedName>
</protein>
<accession>A0A328NGX4</accession>
<evidence type="ECO:0000256" key="1">
    <source>
        <dbReference type="SAM" id="MobiDB-lite"/>
    </source>
</evidence>
<dbReference type="Pfam" id="PF21853">
    <property type="entry name" value="DUF6912"/>
    <property type="match status" value="1"/>
</dbReference>
<gene>
    <name evidence="2" type="ORF">LAH08_00731</name>
</gene>
<dbReference type="EMBL" id="PYAA01000003">
    <property type="protein sequence ID" value="RAO06196.1"/>
    <property type="molecule type" value="Genomic_DNA"/>
</dbReference>
<evidence type="ECO:0000313" key="2">
    <source>
        <dbReference type="EMBL" id="RAO06196.1"/>
    </source>
</evidence>
<dbReference type="AlphaFoldDB" id="A0A328NGX4"/>
<comment type="caution">
    <text evidence="2">The sequence shown here is derived from an EMBL/GenBank/DDBJ whole genome shotgun (WGS) entry which is preliminary data.</text>
</comment>
<evidence type="ECO:0000313" key="3">
    <source>
        <dbReference type="Proteomes" id="UP000248966"/>
    </source>
</evidence>
<dbReference type="Proteomes" id="UP000248966">
    <property type="component" value="Unassembled WGS sequence"/>
</dbReference>
<feature type="region of interest" description="Disordered" evidence="1">
    <location>
        <begin position="1"/>
        <end position="25"/>
    </location>
</feature>
<reference evidence="2 3" key="1">
    <citation type="submission" date="2018-03" db="EMBL/GenBank/DDBJ databases">
        <title>Defining the species Micromonospora saelicesensis and Micromonospora noduli under the framework of genomics.</title>
        <authorList>
            <person name="Riesco R."/>
            <person name="Trujillo M.E."/>
        </authorList>
    </citation>
    <scope>NUCLEOTIDE SEQUENCE [LARGE SCALE GENOMIC DNA]</scope>
    <source>
        <strain evidence="2 3">LAH08</strain>
    </source>
</reference>
<sequence>MYDGHGVRHDLRPCRRPPVEDDAGRRPVTDELVRVYVPATVPMLARLRAEGLDVDQAHAVTPALREWYAEGDEEELEYVAFTRAAQDALHLLRADPSAPRRRVVISVDLPSAVIGRGDGELGSSTVTLTDAVPVGAVAAIHVDGTDAAEEVGAAADVVAEAAAGDPDAQFTVDGAEDHELEWYDVTEMDQLLSATD</sequence>